<evidence type="ECO:0000313" key="2">
    <source>
        <dbReference type="EMBL" id="KPJ65735.1"/>
    </source>
</evidence>
<dbReference type="InterPro" id="IPR001466">
    <property type="entry name" value="Beta-lactam-related"/>
</dbReference>
<feature type="domain" description="Beta-lactamase-related" evidence="1">
    <location>
        <begin position="35"/>
        <end position="362"/>
    </location>
</feature>
<dbReference type="Pfam" id="PF00144">
    <property type="entry name" value="Beta-lactamase"/>
    <property type="match status" value="1"/>
</dbReference>
<accession>A0A0S7XTJ1</accession>
<dbReference type="Gene3D" id="3.40.710.10">
    <property type="entry name" value="DD-peptidase/beta-lactamase superfamily"/>
    <property type="match status" value="1"/>
</dbReference>
<gene>
    <name evidence="2" type="ORF">AMJ44_09605</name>
</gene>
<reference evidence="2 3" key="1">
    <citation type="journal article" date="2015" name="Microbiome">
        <title>Genomic resolution of linkages in carbon, nitrogen, and sulfur cycling among widespread estuary sediment bacteria.</title>
        <authorList>
            <person name="Baker B.J."/>
            <person name="Lazar C.S."/>
            <person name="Teske A.P."/>
            <person name="Dick G.J."/>
        </authorList>
    </citation>
    <scope>NUCLEOTIDE SEQUENCE [LARGE SCALE GENOMIC DNA]</scope>
    <source>
        <strain evidence="2">DG_54_3</strain>
    </source>
</reference>
<dbReference type="PANTHER" id="PTHR46825:SF9">
    <property type="entry name" value="BETA-LACTAMASE-RELATED DOMAIN-CONTAINING PROTEIN"/>
    <property type="match status" value="1"/>
</dbReference>
<organism evidence="2 3">
    <name type="scientific">candidate division WOR-1 bacterium DG_54_3</name>
    <dbReference type="NCBI Taxonomy" id="1703775"/>
    <lineage>
        <taxon>Bacteria</taxon>
        <taxon>Bacillati</taxon>
        <taxon>Saganbacteria</taxon>
    </lineage>
</organism>
<evidence type="ECO:0000259" key="1">
    <source>
        <dbReference type="Pfam" id="PF00144"/>
    </source>
</evidence>
<name>A0A0S7XTJ1_UNCSA</name>
<evidence type="ECO:0000313" key="3">
    <source>
        <dbReference type="Proteomes" id="UP000051861"/>
    </source>
</evidence>
<dbReference type="AlphaFoldDB" id="A0A0S7XTJ1"/>
<dbReference type="InterPro" id="IPR050491">
    <property type="entry name" value="AmpC-like"/>
</dbReference>
<dbReference type="Proteomes" id="UP000051861">
    <property type="component" value="Unassembled WGS sequence"/>
</dbReference>
<sequence>MIIIFVLIASVPTELEAIESLVANTEVSAAIAVFDAWCQHTVYNREQPGVSIGIVYDQDLVWAKGYGYANLEKKIPATPKTAYRIASITKLFTATAILQLRDAGKLQLDDPVAKHLNWFHLSDTFDDSPVITIRHLLTHTSGLPRELNALYWDEMKFPELEEFVKMFQESSTILPRETELKYSNVAFNVLGEVVASVSGKPYPDYVREQILNPLGMTGTEVMPRKEMPSLAIGYGFRKPGQLRRVESFFDKKAMAASGNMASTVEDLARFISLQFREGAAGGAQILKGSTLREMHRVYWLRPNWKSGWGLGWSVVRVDDQVRITHGGSVPGYKTFVSVTPAEKFGVIVLTNAEDGNPGSYAKNVLAIIAPAVKKATEVTKEAPVADSSWTRYTGDYEWVDGSPMKVMLLNGELTLVDPTEDNPWDGRIRLEPVSEGVFKMKDQAQKGELIRFEMDESGEVTRIIMPGYSLLRKSR</sequence>
<proteinExistence type="predicted"/>
<dbReference type="PANTHER" id="PTHR46825">
    <property type="entry name" value="D-ALANYL-D-ALANINE-CARBOXYPEPTIDASE/ENDOPEPTIDASE AMPH"/>
    <property type="match status" value="1"/>
</dbReference>
<comment type="caution">
    <text evidence="2">The sequence shown here is derived from an EMBL/GenBank/DDBJ whole genome shotgun (WGS) entry which is preliminary data.</text>
</comment>
<protein>
    <recommendedName>
        <fullName evidence="1">Beta-lactamase-related domain-containing protein</fullName>
    </recommendedName>
</protein>
<dbReference type="SUPFAM" id="SSF56601">
    <property type="entry name" value="beta-lactamase/transpeptidase-like"/>
    <property type="match status" value="1"/>
</dbReference>
<dbReference type="EMBL" id="LIZX01000104">
    <property type="protein sequence ID" value="KPJ65735.1"/>
    <property type="molecule type" value="Genomic_DNA"/>
</dbReference>
<dbReference type="InterPro" id="IPR012338">
    <property type="entry name" value="Beta-lactam/transpept-like"/>
</dbReference>